<dbReference type="InterPro" id="IPR051015">
    <property type="entry name" value="EvgA-like"/>
</dbReference>
<evidence type="ECO:0000313" key="2">
    <source>
        <dbReference type="EMBL" id="MDT0498449.1"/>
    </source>
</evidence>
<dbReference type="SMART" id="SM00421">
    <property type="entry name" value="HTH_LUXR"/>
    <property type="match status" value="1"/>
</dbReference>
<dbReference type="EMBL" id="JAVRIC010000021">
    <property type="protein sequence ID" value="MDT0498449.1"/>
    <property type="molecule type" value="Genomic_DNA"/>
</dbReference>
<keyword evidence="3" id="KW-1185">Reference proteome</keyword>
<proteinExistence type="predicted"/>
<dbReference type="Proteomes" id="UP001254608">
    <property type="component" value="Unassembled WGS sequence"/>
</dbReference>
<name>A0ABU2WLE6_9GAMM</name>
<dbReference type="Pfam" id="PF00196">
    <property type="entry name" value="GerE"/>
    <property type="match status" value="1"/>
</dbReference>
<dbReference type="InterPro" id="IPR016032">
    <property type="entry name" value="Sig_transdc_resp-reg_C-effctor"/>
</dbReference>
<gene>
    <name evidence="2" type="ORF">RM530_13935</name>
</gene>
<dbReference type="InterPro" id="IPR000792">
    <property type="entry name" value="Tscrpt_reg_LuxR_C"/>
</dbReference>
<dbReference type="CDD" id="cd06170">
    <property type="entry name" value="LuxR_C_like"/>
    <property type="match status" value="1"/>
</dbReference>
<dbReference type="PANTHER" id="PTHR45566">
    <property type="entry name" value="HTH-TYPE TRANSCRIPTIONAL REGULATOR YHJB-RELATED"/>
    <property type="match status" value="1"/>
</dbReference>
<reference evidence="2 3" key="1">
    <citation type="submission" date="2023-09" db="EMBL/GenBank/DDBJ databases">
        <authorList>
            <person name="Rey-Velasco X."/>
        </authorList>
    </citation>
    <scope>NUCLEOTIDE SEQUENCE [LARGE SCALE GENOMIC DNA]</scope>
    <source>
        <strain evidence="2 3">W345</strain>
    </source>
</reference>
<organism evidence="2 3">
    <name type="scientific">Banduia mediterranea</name>
    <dbReference type="NCBI Taxonomy" id="3075609"/>
    <lineage>
        <taxon>Bacteria</taxon>
        <taxon>Pseudomonadati</taxon>
        <taxon>Pseudomonadota</taxon>
        <taxon>Gammaproteobacteria</taxon>
        <taxon>Nevskiales</taxon>
        <taxon>Algiphilaceae</taxon>
        <taxon>Banduia</taxon>
    </lineage>
</organism>
<evidence type="ECO:0000259" key="1">
    <source>
        <dbReference type="PROSITE" id="PS50043"/>
    </source>
</evidence>
<protein>
    <submittedName>
        <fullName evidence="2">LuxR C-terminal-related transcriptional regulator</fullName>
    </submittedName>
</protein>
<sequence length="80" mass="8803">MVSTEPERVRRSLRAELSERLSTLAPQQFRVLLMLADGKLNKQIAYDLNVSEATVKAHMTAAVRATCVFVWGSVCPGAGR</sequence>
<dbReference type="SUPFAM" id="SSF46894">
    <property type="entry name" value="C-terminal effector domain of the bipartite response regulators"/>
    <property type="match status" value="1"/>
</dbReference>
<dbReference type="InterPro" id="IPR036388">
    <property type="entry name" value="WH-like_DNA-bd_sf"/>
</dbReference>
<evidence type="ECO:0000313" key="3">
    <source>
        <dbReference type="Proteomes" id="UP001254608"/>
    </source>
</evidence>
<dbReference type="PROSITE" id="PS50043">
    <property type="entry name" value="HTH_LUXR_2"/>
    <property type="match status" value="1"/>
</dbReference>
<dbReference type="PRINTS" id="PR00038">
    <property type="entry name" value="HTHLUXR"/>
</dbReference>
<accession>A0ABU2WLE6</accession>
<dbReference type="PANTHER" id="PTHR45566:SF1">
    <property type="entry name" value="HTH-TYPE TRANSCRIPTIONAL REGULATOR YHJB-RELATED"/>
    <property type="match status" value="1"/>
</dbReference>
<feature type="domain" description="HTH luxR-type" evidence="1">
    <location>
        <begin position="17"/>
        <end position="80"/>
    </location>
</feature>
<dbReference type="Gene3D" id="1.10.10.10">
    <property type="entry name" value="Winged helix-like DNA-binding domain superfamily/Winged helix DNA-binding domain"/>
    <property type="match status" value="1"/>
</dbReference>
<comment type="caution">
    <text evidence="2">The sequence shown here is derived from an EMBL/GenBank/DDBJ whole genome shotgun (WGS) entry which is preliminary data.</text>
</comment>